<dbReference type="PROSITE" id="PS00629">
    <property type="entry name" value="IMP_1"/>
    <property type="match status" value="1"/>
</dbReference>
<feature type="binding site" evidence="14">
    <location>
        <position position="225"/>
    </location>
    <ligand>
        <name>Mg(2+)</name>
        <dbReference type="ChEBI" id="CHEBI:18420"/>
        <label>1</label>
        <note>catalytic</note>
    </ligand>
</feature>
<reference evidence="15" key="2">
    <citation type="submission" date="2023-01" db="EMBL/GenBank/DDBJ databases">
        <authorList>
            <person name="Sun Q."/>
            <person name="Evtushenko L."/>
        </authorList>
    </citation>
    <scope>NUCLEOTIDE SEQUENCE</scope>
    <source>
        <strain evidence="15">VKM Ac-1069</strain>
    </source>
</reference>
<dbReference type="PROSITE" id="PS00630">
    <property type="entry name" value="IMP_2"/>
    <property type="match status" value="1"/>
</dbReference>
<dbReference type="Proteomes" id="UP001143463">
    <property type="component" value="Unassembled WGS sequence"/>
</dbReference>
<dbReference type="SUPFAM" id="SSF56655">
    <property type="entry name" value="Carbohydrate phosphatase"/>
    <property type="match status" value="1"/>
</dbReference>
<evidence type="ECO:0000313" key="16">
    <source>
        <dbReference type="Proteomes" id="UP001143463"/>
    </source>
</evidence>
<comment type="catalytic activity">
    <reaction evidence="11">
        <text>L-histidinol phosphate + H2O = L-histidinol + phosphate</text>
        <dbReference type="Rhea" id="RHEA:14465"/>
        <dbReference type="ChEBI" id="CHEBI:15377"/>
        <dbReference type="ChEBI" id="CHEBI:43474"/>
        <dbReference type="ChEBI" id="CHEBI:57699"/>
        <dbReference type="ChEBI" id="CHEBI:57980"/>
        <dbReference type="EC" id="3.1.3.15"/>
    </reaction>
</comment>
<evidence type="ECO:0000313" key="15">
    <source>
        <dbReference type="EMBL" id="GLL14622.1"/>
    </source>
</evidence>
<evidence type="ECO:0000256" key="6">
    <source>
        <dbReference type="ARBA" id="ARBA00022605"/>
    </source>
</evidence>
<evidence type="ECO:0000256" key="12">
    <source>
        <dbReference type="ARBA" id="ARBA00053547"/>
    </source>
</evidence>
<evidence type="ECO:0000256" key="3">
    <source>
        <dbReference type="ARBA" id="ARBA00004970"/>
    </source>
</evidence>
<dbReference type="InterPro" id="IPR000760">
    <property type="entry name" value="Inositol_monophosphatase-like"/>
</dbReference>
<dbReference type="EMBL" id="BSFQ01000034">
    <property type="protein sequence ID" value="GLL14622.1"/>
    <property type="molecule type" value="Genomic_DNA"/>
</dbReference>
<dbReference type="NCBIfam" id="TIGR02067">
    <property type="entry name" value="his_9_HisN"/>
    <property type="match status" value="1"/>
</dbReference>
<organism evidence="15 16">
    <name type="scientific">Pseudonocardia halophobica</name>
    <dbReference type="NCBI Taxonomy" id="29401"/>
    <lineage>
        <taxon>Bacteria</taxon>
        <taxon>Bacillati</taxon>
        <taxon>Actinomycetota</taxon>
        <taxon>Actinomycetes</taxon>
        <taxon>Pseudonocardiales</taxon>
        <taxon>Pseudonocardiaceae</taxon>
        <taxon>Pseudonocardia</taxon>
    </lineage>
</organism>
<dbReference type="PANTHER" id="PTHR43200">
    <property type="entry name" value="PHOSPHATASE"/>
    <property type="match status" value="1"/>
</dbReference>
<evidence type="ECO:0000256" key="10">
    <source>
        <dbReference type="ARBA" id="ARBA00023102"/>
    </source>
</evidence>
<feature type="binding site" evidence="14">
    <location>
        <position position="75"/>
    </location>
    <ligand>
        <name>Mg(2+)</name>
        <dbReference type="ChEBI" id="CHEBI:18420"/>
        <label>1</label>
        <note>catalytic</note>
    </ligand>
</feature>
<comment type="similarity">
    <text evidence="4">Belongs to the inositol monophosphatase superfamily.</text>
</comment>
<dbReference type="InterPro" id="IPR011809">
    <property type="entry name" value="His_9_proposed"/>
</dbReference>
<evidence type="ECO:0000256" key="1">
    <source>
        <dbReference type="ARBA" id="ARBA00001033"/>
    </source>
</evidence>
<evidence type="ECO:0000256" key="14">
    <source>
        <dbReference type="PIRSR" id="PIRSR600760-2"/>
    </source>
</evidence>
<evidence type="ECO:0000256" key="2">
    <source>
        <dbReference type="ARBA" id="ARBA00001946"/>
    </source>
</evidence>
<feature type="binding site" evidence="14">
    <location>
        <position position="94"/>
    </location>
    <ligand>
        <name>Mg(2+)</name>
        <dbReference type="ChEBI" id="CHEBI:18420"/>
        <label>1</label>
        <note>catalytic</note>
    </ligand>
</feature>
<keyword evidence="7 14" id="KW-0479">Metal-binding</keyword>
<comment type="pathway">
    <text evidence="3">Amino-acid biosynthesis; L-histidine biosynthesis; L-histidine from 5-phospho-alpha-D-ribose 1-diphosphate: step 8/9.</text>
</comment>
<keyword evidence="10" id="KW-0368">Histidine biosynthesis</keyword>
<dbReference type="Gene3D" id="3.40.190.80">
    <property type="match status" value="1"/>
</dbReference>
<dbReference type="GO" id="GO:0000105">
    <property type="term" value="P:L-histidine biosynthetic process"/>
    <property type="evidence" value="ECO:0007669"/>
    <property type="project" value="UniProtKB-UniRule"/>
</dbReference>
<dbReference type="InterPro" id="IPR020583">
    <property type="entry name" value="Inositol_monoP_metal-BS"/>
</dbReference>
<feature type="binding site" evidence="14">
    <location>
        <position position="97"/>
    </location>
    <ligand>
        <name>Mg(2+)</name>
        <dbReference type="ChEBI" id="CHEBI:18420"/>
        <label>1</label>
        <note>catalytic</note>
    </ligand>
</feature>
<evidence type="ECO:0000256" key="11">
    <source>
        <dbReference type="ARBA" id="ARBA00049158"/>
    </source>
</evidence>
<comment type="catalytic activity">
    <reaction evidence="1">
        <text>a myo-inositol phosphate + H2O = myo-inositol + phosphate</text>
        <dbReference type="Rhea" id="RHEA:24056"/>
        <dbReference type="ChEBI" id="CHEBI:15377"/>
        <dbReference type="ChEBI" id="CHEBI:17268"/>
        <dbReference type="ChEBI" id="CHEBI:43474"/>
        <dbReference type="ChEBI" id="CHEBI:84139"/>
        <dbReference type="EC" id="3.1.3.25"/>
    </reaction>
</comment>
<dbReference type="GO" id="GO:0004401">
    <property type="term" value="F:histidinol-phosphatase activity"/>
    <property type="evidence" value="ECO:0007669"/>
    <property type="project" value="UniProtKB-UniRule"/>
</dbReference>
<dbReference type="AlphaFoldDB" id="A0A9W6NZE0"/>
<accession>A0A9W6NZE0</accession>
<dbReference type="GO" id="GO:0046854">
    <property type="term" value="P:phosphatidylinositol phosphate biosynthetic process"/>
    <property type="evidence" value="ECO:0007669"/>
    <property type="project" value="InterPro"/>
</dbReference>
<comment type="cofactor">
    <cofactor evidence="2 14">
        <name>Mg(2+)</name>
        <dbReference type="ChEBI" id="CHEBI:18420"/>
    </cofactor>
</comment>
<protein>
    <recommendedName>
        <fullName evidence="5 13">Histidinol-phosphatase</fullName>
        <ecNumber evidence="13">3.1.3.15</ecNumber>
    </recommendedName>
</protein>
<dbReference type="FunFam" id="3.30.540.10:FF:000003">
    <property type="entry name" value="Inositol-1-monophosphatase"/>
    <property type="match status" value="1"/>
</dbReference>
<gene>
    <name evidence="15" type="primary">suhB_1</name>
    <name evidence="15" type="ORF">GCM10017577_57700</name>
</gene>
<dbReference type="InterPro" id="IPR020550">
    <property type="entry name" value="Inositol_monophosphatase_CS"/>
</dbReference>
<comment type="caution">
    <text evidence="15">The sequence shown here is derived from an EMBL/GenBank/DDBJ whole genome shotgun (WGS) entry which is preliminary data.</text>
</comment>
<dbReference type="PRINTS" id="PR00377">
    <property type="entry name" value="IMPHPHTASES"/>
</dbReference>
<evidence type="ECO:0000256" key="8">
    <source>
        <dbReference type="ARBA" id="ARBA00022801"/>
    </source>
</evidence>
<name>A0A9W6NZE0_9PSEU</name>
<proteinExistence type="inferred from homology"/>
<feature type="binding site" evidence="14">
    <location>
        <position position="96"/>
    </location>
    <ligand>
        <name>Mg(2+)</name>
        <dbReference type="ChEBI" id="CHEBI:18420"/>
        <label>1</label>
        <note>catalytic</note>
    </ligand>
</feature>
<evidence type="ECO:0000256" key="5">
    <source>
        <dbReference type="ARBA" id="ARBA00021697"/>
    </source>
</evidence>
<keyword evidence="16" id="KW-1185">Reference proteome</keyword>
<keyword evidence="6" id="KW-0028">Amino-acid biosynthesis</keyword>
<dbReference type="Gene3D" id="3.30.540.10">
    <property type="entry name" value="Fructose-1,6-Bisphosphatase, subunit A, domain 1"/>
    <property type="match status" value="1"/>
</dbReference>
<dbReference type="InterPro" id="IPR051090">
    <property type="entry name" value="Inositol_monoP_superfamily"/>
</dbReference>
<dbReference type="RefSeq" id="WP_037046440.1">
    <property type="nucleotide sequence ID" value="NZ_BAAAUZ010000021.1"/>
</dbReference>
<dbReference type="GO" id="GO:0046872">
    <property type="term" value="F:metal ion binding"/>
    <property type="evidence" value="ECO:0007669"/>
    <property type="project" value="UniProtKB-KW"/>
</dbReference>
<dbReference type="PANTHER" id="PTHR43200:SF6">
    <property type="entry name" value="3'(2'),5'-BISPHOSPHATE NUCLEOTIDASE"/>
    <property type="match status" value="1"/>
</dbReference>
<keyword evidence="9 14" id="KW-0460">Magnesium</keyword>
<keyword evidence="8" id="KW-0378">Hydrolase</keyword>
<comment type="function">
    <text evidence="12">Catalyzes the dephosphorylation of histidinol-phosphate to histidinol, the direct precursor of histidine.</text>
</comment>
<dbReference type="Pfam" id="PF00459">
    <property type="entry name" value="Inositol_P"/>
    <property type="match status" value="1"/>
</dbReference>
<dbReference type="EC" id="3.1.3.15" evidence="13"/>
<reference evidence="15" key="1">
    <citation type="journal article" date="2014" name="Int. J. Syst. Evol. Microbiol.">
        <title>Complete genome sequence of Corynebacterium casei LMG S-19264T (=DSM 44701T), isolated from a smear-ripened cheese.</title>
        <authorList>
            <consortium name="US DOE Joint Genome Institute (JGI-PGF)"/>
            <person name="Walter F."/>
            <person name="Albersmeier A."/>
            <person name="Kalinowski J."/>
            <person name="Ruckert C."/>
        </authorList>
    </citation>
    <scope>NUCLEOTIDE SEQUENCE</scope>
    <source>
        <strain evidence="15">VKM Ac-1069</strain>
    </source>
</reference>
<evidence type="ECO:0000256" key="9">
    <source>
        <dbReference type="ARBA" id="ARBA00022842"/>
    </source>
</evidence>
<dbReference type="GO" id="GO:0052834">
    <property type="term" value="F:inositol monophosphate phosphatase activity"/>
    <property type="evidence" value="ECO:0007669"/>
    <property type="project" value="UniProtKB-EC"/>
</dbReference>
<sequence length="272" mass="28410">MTSTGTDSDTRADLALALQLADIADAITLPRFRATDLRVTRKPDRTPVTDADTAAEDALRAALGGQRPGDAVLGEERGGSLDALPPSGRGWVLDPIDGTKNFSRGMPVWATLIALTEHGRPTVGVVSAPALGRRWWGAAGHGAWTSDRPGGESRRISVTGVADLADCYVSTTDLNTFRAHGLLDGWLALTGACWETRAFGDFWQHCLVAEGVIDLAVEPEANAWDLAAVQPILEEAGGRLTDLQGRPGFAGGNGIASNGLLHDAAVTILGAG</sequence>
<evidence type="ECO:0000256" key="13">
    <source>
        <dbReference type="NCBIfam" id="TIGR02067"/>
    </source>
</evidence>
<evidence type="ECO:0000256" key="7">
    <source>
        <dbReference type="ARBA" id="ARBA00022723"/>
    </source>
</evidence>
<evidence type="ECO:0000256" key="4">
    <source>
        <dbReference type="ARBA" id="ARBA00009759"/>
    </source>
</evidence>